<evidence type="ECO:0000256" key="1">
    <source>
        <dbReference type="ARBA" id="ARBA00005964"/>
    </source>
</evidence>
<dbReference type="InterPro" id="IPR002018">
    <property type="entry name" value="CarbesteraseB"/>
</dbReference>
<keyword evidence="2" id="KW-0378">Hydrolase</keyword>
<sequence>MRYQFFWATLLASGQSLAAPFAQRTTHPSVDSLGSLRALHYNNLGPQNNGTSAVLVHDTLSFDDAILKCAAIGESVYPWSKGVCNSQKELQYQLDYLVFAKELQPDDFVWISANNSIGNCSAFSLEDKKVIQKPCKENLPALCTSTVPPTTDLDRDVRNKTKLTVESKGYKLTGYRDARSFRFLGVPFANPPVKNLRFAPPQAYNGSKRLEATSMADSCIQSVSSFGTLGTGGISEDCLYLNVYTPYLPMKPTNQTSLRPVAVYLYGGAFTKGSSAMVDYDGGNFASRSDVVVVTLNYRLGALGFLSTGNKTTGSYGIQDQIMALKWVQKHIGAFGGNASHVTVFGQSAGGQSAVALLSSTAAKGLFSGALVQSAPLDLPWFPRALYSDYIAPQVGKAVGCNDTRSEASFLKCLRSVPASRYVDNSTAFQNATKAIASSIAKHYYQNTELLSATEPFMPMVDDSGSGVIDGQFHTLLENDSLPIRVPAMFTTVRDESSLYTGRQVPNLGSTQLALNVLLKATFGSKLAPQLIDSGAFKINSSDSDGVRNTVSDALTHSEWSCAQGHLLNISDSAFPSLYEVEIEDGHIQTNMSVPAICSPNNNYNASCHASDVLLAWGTLNSKTKNVDPYYNQKEILHSQFIHDMFGAFFRTRNPNPDPELLKVRGPAYASTLAITAGTHAGRNQSHAKDAYTIQQYRGSERNISLVGTTPSTTPNYINSEKCAVFQDYGFTFERARFTD</sequence>
<feature type="domain" description="Carboxylesterase type B" evidence="4">
    <location>
        <begin position="182"/>
        <end position="673"/>
    </location>
</feature>
<dbReference type="Gene3D" id="3.40.50.1820">
    <property type="entry name" value="alpha/beta hydrolase"/>
    <property type="match status" value="1"/>
</dbReference>
<evidence type="ECO:0000313" key="6">
    <source>
        <dbReference type="Proteomes" id="UP001153618"/>
    </source>
</evidence>
<proteinExistence type="inferred from homology"/>
<dbReference type="SUPFAM" id="SSF53474">
    <property type="entry name" value="alpha/beta-Hydrolases"/>
    <property type="match status" value="1"/>
</dbReference>
<evidence type="ECO:0000256" key="2">
    <source>
        <dbReference type="ARBA" id="ARBA00022801"/>
    </source>
</evidence>
<dbReference type="PROSITE" id="PS00122">
    <property type="entry name" value="CARBOXYLESTERASE_B_1"/>
    <property type="match status" value="1"/>
</dbReference>
<dbReference type="OrthoDB" id="408631at2759"/>
<dbReference type="AlphaFoldDB" id="A0A9W4H8U3"/>
<comment type="similarity">
    <text evidence="1">Belongs to the type-B carboxylesterase/lipase family.</text>
</comment>
<organism evidence="5 6">
    <name type="scientific">Penicillium olsonii</name>
    <dbReference type="NCBI Taxonomy" id="99116"/>
    <lineage>
        <taxon>Eukaryota</taxon>
        <taxon>Fungi</taxon>
        <taxon>Dikarya</taxon>
        <taxon>Ascomycota</taxon>
        <taxon>Pezizomycotina</taxon>
        <taxon>Eurotiomycetes</taxon>
        <taxon>Eurotiomycetidae</taxon>
        <taxon>Eurotiales</taxon>
        <taxon>Aspergillaceae</taxon>
        <taxon>Penicillium</taxon>
    </lineage>
</organism>
<evidence type="ECO:0000313" key="5">
    <source>
        <dbReference type="EMBL" id="CAG7944157.1"/>
    </source>
</evidence>
<keyword evidence="6" id="KW-1185">Reference proteome</keyword>
<dbReference type="GO" id="GO:0016787">
    <property type="term" value="F:hydrolase activity"/>
    <property type="evidence" value="ECO:0007669"/>
    <property type="project" value="UniProtKB-KW"/>
</dbReference>
<name>A0A9W4H8U3_PENOL</name>
<dbReference type="InterPro" id="IPR019819">
    <property type="entry name" value="Carboxylesterase_B_CS"/>
</dbReference>
<comment type="caution">
    <text evidence="5">The sequence shown here is derived from an EMBL/GenBank/DDBJ whole genome shotgun (WGS) entry which is preliminary data.</text>
</comment>
<accession>A0A9W4H8U3</accession>
<dbReference type="Pfam" id="PF00135">
    <property type="entry name" value="COesterase"/>
    <property type="match status" value="1"/>
</dbReference>
<dbReference type="InterPro" id="IPR019826">
    <property type="entry name" value="Carboxylesterase_B_AS"/>
</dbReference>
<reference evidence="5" key="1">
    <citation type="submission" date="2021-07" db="EMBL/GenBank/DDBJ databases">
        <authorList>
            <person name="Branca A.L. A."/>
        </authorList>
    </citation>
    <scope>NUCLEOTIDE SEQUENCE</scope>
</reference>
<dbReference type="PROSITE" id="PS00941">
    <property type="entry name" value="CARBOXYLESTERASE_B_2"/>
    <property type="match status" value="1"/>
</dbReference>
<dbReference type="Proteomes" id="UP001153618">
    <property type="component" value="Unassembled WGS sequence"/>
</dbReference>
<protein>
    <recommendedName>
        <fullName evidence="4">Carboxylesterase type B domain-containing protein</fullName>
    </recommendedName>
</protein>
<feature type="signal peptide" evidence="3">
    <location>
        <begin position="1"/>
        <end position="18"/>
    </location>
</feature>
<evidence type="ECO:0000256" key="3">
    <source>
        <dbReference type="SAM" id="SignalP"/>
    </source>
</evidence>
<keyword evidence="3" id="KW-0732">Signal</keyword>
<dbReference type="EMBL" id="CAJVOS010000006">
    <property type="protein sequence ID" value="CAG7944157.1"/>
    <property type="molecule type" value="Genomic_DNA"/>
</dbReference>
<dbReference type="GO" id="GO:0017000">
    <property type="term" value="P:antibiotic biosynthetic process"/>
    <property type="evidence" value="ECO:0007669"/>
    <property type="project" value="UniProtKB-ARBA"/>
</dbReference>
<dbReference type="GO" id="GO:0072330">
    <property type="term" value="P:monocarboxylic acid biosynthetic process"/>
    <property type="evidence" value="ECO:0007669"/>
    <property type="project" value="UniProtKB-ARBA"/>
</dbReference>
<dbReference type="PANTHER" id="PTHR43142:SF6">
    <property type="entry name" value="PUTATIVE (AFU_ORTHOLOGUE AFUA_7G01710)-RELATED"/>
    <property type="match status" value="1"/>
</dbReference>
<evidence type="ECO:0000259" key="4">
    <source>
        <dbReference type="Pfam" id="PF00135"/>
    </source>
</evidence>
<feature type="chain" id="PRO_5040931688" description="Carboxylesterase type B domain-containing protein" evidence="3">
    <location>
        <begin position="19"/>
        <end position="740"/>
    </location>
</feature>
<dbReference type="InterPro" id="IPR029058">
    <property type="entry name" value="AB_hydrolase_fold"/>
</dbReference>
<dbReference type="PANTHER" id="PTHR43142">
    <property type="entry name" value="CARBOXYLIC ESTER HYDROLASE"/>
    <property type="match status" value="1"/>
</dbReference>
<gene>
    <name evidence="5" type="ORF">POLS_LOCUS283</name>
</gene>